<proteinExistence type="predicted"/>
<reference evidence="1" key="1">
    <citation type="submission" date="2014-09" db="EMBL/GenBank/DDBJ databases">
        <title>Draft genome sequence of an oleaginous Mucoromycotina fungus Mucor ambiguus NBRC6742.</title>
        <authorList>
            <person name="Takeda I."/>
            <person name="Yamane N."/>
            <person name="Morita T."/>
            <person name="Tamano K."/>
            <person name="Machida M."/>
            <person name="Baker S."/>
            <person name="Koike H."/>
        </authorList>
    </citation>
    <scope>NUCLEOTIDE SEQUENCE</scope>
    <source>
        <strain evidence="1">NBRC 6742</strain>
    </source>
</reference>
<dbReference type="Proteomes" id="UP000053815">
    <property type="component" value="Unassembled WGS sequence"/>
</dbReference>
<keyword evidence="2" id="KW-1185">Reference proteome</keyword>
<dbReference type="EMBL" id="DF836374">
    <property type="protein sequence ID" value="GAN05235.1"/>
    <property type="molecule type" value="Genomic_DNA"/>
</dbReference>
<protein>
    <submittedName>
        <fullName evidence="1">Uncharacterized protein</fullName>
    </submittedName>
</protein>
<accession>A0A0C9LUL5</accession>
<evidence type="ECO:0000313" key="2">
    <source>
        <dbReference type="Proteomes" id="UP000053815"/>
    </source>
</evidence>
<sequence length="368" mass="41490">MSVNDNQIVPIIVQSYMDWEGPAAVNAEERSMRKQKIVNVKEASTAISEARGPSITKNEPKVVNLINLMQEFEHMSIREAASKVGMSKSAAARKIEEWNELTSNPNLGDIPATFTPKEHKGRKQILKDVHTAFIFELLANEPTLTVEAVTDRLCESFTEIQITPRSVATHMKKKCRLTYKRILPLELPEKTCIALMVGVTFPRTVLLPFHTIRLHLYGTDIFDYNPTSLNLELKQTFRNLPHPTSSSRAVHMIRSNTLLLNTFTLQAMIHHCPRPLLTASQLDRNTPPSIDSLHSLLTSIVSSHLDLDSYQFQIVTSSTKGFKSLPSSSSPKTPSVFLPPSKWKTYWSTHSIECKKHLVPCSPRQDCH</sequence>
<dbReference type="OrthoDB" id="2228727at2759"/>
<name>A0A0C9LUL5_9FUNG</name>
<dbReference type="AlphaFoldDB" id="A0A0C9LUL5"/>
<organism evidence="1">
    <name type="scientific">Mucor ambiguus</name>
    <dbReference type="NCBI Taxonomy" id="91626"/>
    <lineage>
        <taxon>Eukaryota</taxon>
        <taxon>Fungi</taxon>
        <taxon>Fungi incertae sedis</taxon>
        <taxon>Mucoromycota</taxon>
        <taxon>Mucoromycotina</taxon>
        <taxon>Mucoromycetes</taxon>
        <taxon>Mucorales</taxon>
        <taxon>Mucorineae</taxon>
        <taxon>Mucoraceae</taxon>
        <taxon>Mucor</taxon>
    </lineage>
</organism>
<gene>
    <name evidence="1" type="ORF">MAM1_0085d04704</name>
</gene>
<evidence type="ECO:0000313" key="1">
    <source>
        <dbReference type="EMBL" id="GAN05235.1"/>
    </source>
</evidence>